<dbReference type="HOGENOM" id="CLU_061249_0_0_5"/>
<gene>
    <name evidence="6" type="primary">lpxA</name>
    <name evidence="8" type="ordered locus">Meso_1391</name>
</gene>
<evidence type="ECO:0000256" key="4">
    <source>
        <dbReference type="ARBA" id="ARBA00023098"/>
    </source>
</evidence>
<dbReference type="EMBL" id="CP000390">
    <property type="protein sequence ID" value="ABG62787.1"/>
    <property type="molecule type" value="Genomic_DNA"/>
</dbReference>
<evidence type="ECO:0000256" key="6">
    <source>
        <dbReference type="HAMAP-Rule" id="MF_00387"/>
    </source>
</evidence>
<dbReference type="Gene3D" id="2.160.10.10">
    <property type="entry name" value="Hexapeptide repeat proteins"/>
    <property type="match status" value="1"/>
</dbReference>
<evidence type="ECO:0000256" key="1">
    <source>
        <dbReference type="ARBA" id="ARBA00022516"/>
    </source>
</evidence>
<protein>
    <recommendedName>
        <fullName evidence="6">Acyl-[acyl-carrier-protein]--UDP-N-acetylglucosamine O-acyltransferase</fullName>
        <shortName evidence="6">UDP-N-acetylglucosamine acyltransferase</shortName>
        <ecNumber evidence="6">2.3.1.129</ecNumber>
    </recommendedName>
</protein>
<keyword evidence="6" id="KW-0677">Repeat</keyword>
<dbReference type="PIRSF" id="PIRSF000456">
    <property type="entry name" value="UDP-GlcNAc_acltr"/>
    <property type="match status" value="1"/>
</dbReference>
<dbReference type="GO" id="GO:0009245">
    <property type="term" value="P:lipid A biosynthetic process"/>
    <property type="evidence" value="ECO:0007669"/>
    <property type="project" value="UniProtKB-UniRule"/>
</dbReference>
<evidence type="ECO:0000256" key="5">
    <source>
        <dbReference type="ARBA" id="ARBA00023315"/>
    </source>
</evidence>
<dbReference type="Pfam" id="PF13720">
    <property type="entry name" value="Acetyltransf_11"/>
    <property type="match status" value="1"/>
</dbReference>
<dbReference type="AlphaFoldDB" id="Q11II8"/>
<accession>Q11II8</accession>
<evidence type="ECO:0000256" key="3">
    <source>
        <dbReference type="ARBA" id="ARBA00022679"/>
    </source>
</evidence>
<dbReference type="GO" id="GO:0005737">
    <property type="term" value="C:cytoplasm"/>
    <property type="evidence" value="ECO:0007669"/>
    <property type="project" value="UniProtKB-SubCell"/>
</dbReference>
<proteinExistence type="inferred from homology"/>
<dbReference type="PANTHER" id="PTHR43480:SF1">
    <property type="entry name" value="ACYL-[ACYL-CARRIER-PROTEIN]--UDP-N-ACETYLGLUCOSAMINE O-ACYLTRANSFERASE, MITOCHONDRIAL-RELATED"/>
    <property type="match status" value="1"/>
</dbReference>
<dbReference type="UniPathway" id="UPA00359">
    <property type="reaction ID" value="UER00477"/>
</dbReference>
<sequence>MAEAFIHPTAIVEEGAVLGAGVRIGPFCHVSAEAVLGDGVELIGHVTVLGATTLGAGCQVYPTAVLGGAPQNYKHEGGPTTLTVGRDCIIREGVTLHRGTDTSRGKTTIGDNCMFMAYSHVAHDCDVGSNVTMANCACLGGHVTVGDGVIISGYAAVHQFVRVGHHAFLAGYAAVVGDVIPYGMAVGDRAKLRGLNVIGMKRSGMARPDIMQIRKAYRLLFSEEQPLAQNIERVRQEFGGSALVMDILDFMAGRERKYFVLPARGASVEEDDEHGGA</sequence>
<dbReference type="Pfam" id="PF00132">
    <property type="entry name" value="Hexapep"/>
    <property type="match status" value="1"/>
</dbReference>
<dbReference type="GO" id="GO:0016020">
    <property type="term" value="C:membrane"/>
    <property type="evidence" value="ECO:0007669"/>
    <property type="project" value="GOC"/>
</dbReference>
<dbReference type="STRING" id="266779.Meso_1391"/>
<keyword evidence="4 6" id="KW-0443">Lipid metabolism</keyword>
<evidence type="ECO:0000256" key="2">
    <source>
        <dbReference type="ARBA" id="ARBA00022556"/>
    </source>
</evidence>
<comment type="catalytic activity">
    <reaction evidence="6">
        <text>a (3R)-hydroxyacyl-[ACP] + UDP-N-acetyl-alpha-D-glucosamine = a UDP-3-O-[(3R)-3-hydroxyacyl]-N-acetyl-alpha-D-glucosamine + holo-[ACP]</text>
        <dbReference type="Rhea" id="RHEA:67812"/>
        <dbReference type="Rhea" id="RHEA-COMP:9685"/>
        <dbReference type="Rhea" id="RHEA-COMP:9945"/>
        <dbReference type="ChEBI" id="CHEBI:57705"/>
        <dbReference type="ChEBI" id="CHEBI:64479"/>
        <dbReference type="ChEBI" id="CHEBI:78827"/>
        <dbReference type="ChEBI" id="CHEBI:173225"/>
        <dbReference type="EC" id="2.3.1.129"/>
    </reaction>
</comment>
<dbReference type="KEGG" id="mes:Meso_1391"/>
<dbReference type="eggNOG" id="COG1043">
    <property type="taxonomic scope" value="Bacteria"/>
</dbReference>
<dbReference type="InterPro" id="IPR029098">
    <property type="entry name" value="Acetyltransf_C"/>
</dbReference>
<comment type="pathway">
    <text evidence="6">Glycolipid biosynthesis; lipid IV(A) biosynthesis; lipid IV(A) from (3R)-3-hydroxytetradecanoyl-[acyl-carrier-protein] and UDP-N-acetyl-alpha-D-glucosamine: step 1/6.</text>
</comment>
<evidence type="ECO:0000259" key="7">
    <source>
        <dbReference type="Pfam" id="PF13720"/>
    </source>
</evidence>
<dbReference type="InterPro" id="IPR011004">
    <property type="entry name" value="Trimer_LpxA-like_sf"/>
</dbReference>
<feature type="domain" description="UDP N-acetylglucosamine O-acyltransferase C-terminal" evidence="7">
    <location>
        <begin position="178"/>
        <end position="256"/>
    </location>
</feature>
<keyword evidence="1 6" id="KW-0444">Lipid biosynthesis</keyword>
<comment type="function">
    <text evidence="6">Involved in the biosynthesis of lipid A, a phosphorylated glycolipid that anchors the lipopolysaccharide to the outer membrane of the cell.</text>
</comment>
<comment type="subcellular location">
    <subcellularLocation>
        <location evidence="6">Cytoplasm</location>
    </subcellularLocation>
</comment>
<dbReference type="NCBIfam" id="TIGR01852">
    <property type="entry name" value="lipid_A_lpxA"/>
    <property type="match status" value="1"/>
</dbReference>
<dbReference type="SUPFAM" id="SSF51161">
    <property type="entry name" value="Trimeric LpxA-like enzymes"/>
    <property type="match status" value="1"/>
</dbReference>
<dbReference type="InterPro" id="IPR010137">
    <property type="entry name" value="Lipid_A_LpxA"/>
</dbReference>
<comment type="similarity">
    <text evidence="6">Belongs to the transferase hexapeptide repeat family. LpxA subfamily.</text>
</comment>
<keyword evidence="5 6" id="KW-0012">Acyltransferase</keyword>
<organism evidence="8">
    <name type="scientific">Chelativorans sp. (strain BNC1)</name>
    <dbReference type="NCBI Taxonomy" id="266779"/>
    <lineage>
        <taxon>Bacteria</taxon>
        <taxon>Pseudomonadati</taxon>
        <taxon>Pseudomonadota</taxon>
        <taxon>Alphaproteobacteria</taxon>
        <taxon>Hyphomicrobiales</taxon>
        <taxon>Phyllobacteriaceae</taxon>
        <taxon>Chelativorans</taxon>
    </lineage>
</organism>
<dbReference type="InterPro" id="IPR001451">
    <property type="entry name" value="Hexapep"/>
</dbReference>
<dbReference type="HAMAP" id="MF_00387">
    <property type="entry name" value="LpxA"/>
    <property type="match status" value="1"/>
</dbReference>
<keyword evidence="2 6" id="KW-0441">Lipid A biosynthesis</keyword>
<keyword evidence="3 6" id="KW-0808">Transferase</keyword>
<dbReference type="NCBIfam" id="NF003657">
    <property type="entry name" value="PRK05289.1"/>
    <property type="match status" value="1"/>
</dbReference>
<evidence type="ECO:0000313" key="8">
    <source>
        <dbReference type="EMBL" id="ABG62787.1"/>
    </source>
</evidence>
<dbReference type="CDD" id="cd03351">
    <property type="entry name" value="LbH_UDP-GlcNAc_AT"/>
    <property type="match status" value="1"/>
</dbReference>
<dbReference type="PANTHER" id="PTHR43480">
    <property type="entry name" value="ACYL-[ACYL-CARRIER-PROTEIN]--UDP-N-ACETYLGLUCOSAMINE O-ACYLTRANSFERASE"/>
    <property type="match status" value="1"/>
</dbReference>
<dbReference type="EC" id="2.3.1.129" evidence="6"/>
<dbReference type="Gene3D" id="1.20.1180.10">
    <property type="entry name" value="Udp N-acetylglucosamine O-acyltransferase, C-terminal domain"/>
    <property type="match status" value="1"/>
</dbReference>
<dbReference type="InterPro" id="IPR037157">
    <property type="entry name" value="Acetyltransf_C_sf"/>
</dbReference>
<dbReference type="GO" id="GO:0008780">
    <property type="term" value="F:acyl-[acyl-carrier-protein]-UDP-N-acetylglucosamine O-acyltransferase activity"/>
    <property type="evidence" value="ECO:0007669"/>
    <property type="project" value="UniProtKB-UniRule"/>
</dbReference>
<dbReference type="OrthoDB" id="9807278at2"/>
<keyword evidence="6" id="KW-0963">Cytoplasm</keyword>
<comment type="subunit">
    <text evidence="6">Homotrimer.</text>
</comment>
<reference evidence="8" key="1">
    <citation type="submission" date="2006-06" db="EMBL/GenBank/DDBJ databases">
        <title>Complete sequence of chromosome of Chelativorans sp. BNC1.</title>
        <authorList>
            <consortium name="US DOE Joint Genome Institute"/>
            <person name="Copeland A."/>
            <person name="Lucas S."/>
            <person name="Lapidus A."/>
            <person name="Barry K."/>
            <person name="Detter J.C."/>
            <person name="Glavina del Rio T."/>
            <person name="Hammon N."/>
            <person name="Israni S."/>
            <person name="Dalin E."/>
            <person name="Tice H."/>
            <person name="Pitluck S."/>
            <person name="Chertkov O."/>
            <person name="Brettin T."/>
            <person name="Bruce D."/>
            <person name="Han C."/>
            <person name="Tapia R."/>
            <person name="Gilna P."/>
            <person name="Schmutz J."/>
            <person name="Larimer F."/>
            <person name="Land M."/>
            <person name="Hauser L."/>
            <person name="Kyrpides N."/>
            <person name="Mikhailova N."/>
            <person name="Richardson P."/>
        </authorList>
    </citation>
    <scope>NUCLEOTIDE SEQUENCE</scope>
    <source>
        <strain evidence="8">BNC1</strain>
    </source>
</reference>
<name>Q11II8_CHESB</name>